<feature type="compositionally biased region" description="Polar residues" evidence="1">
    <location>
        <begin position="517"/>
        <end position="530"/>
    </location>
</feature>
<feature type="compositionally biased region" description="Polar residues" evidence="1">
    <location>
        <begin position="368"/>
        <end position="379"/>
    </location>
</feature>
<evidence type="ECO:0000256" key="1">
    <source>
        <dbReference type="SAM" id="MobiDB-lite"/>
    </source>
</evidence>
<protein>
    <submittedName>
        <fullName evidence="2">Uncharacterized protein</fullName>
    </submittedName>
</protein>
<accession>A0A8H6IX33</accession>
<dbReference type="AlphaFoldDB" id="A0A8H6IX33"/>
<feature type="region of interest" description="Disordered" evidence="1">
    <location>
        <begin position="327"/>
        <end position="347"/>
    </location>
</feature>
<gene>
    <name evidence="2" type="ORF">CMUS01_15449</name>
</gene>
<feature type="compositionally biased region" description="Basic and acidic residues" evidence="1">
    <location>
        <begin position="1"/>
        <end position="29"/>
    </location>
</feature>
<dbReference type="OrthoDB" id="4837923at2759"/>
<keyword evidence="3" id="KW-1185">Reference proteome</keyword>
<proteinExistence type="predicted"/>
<feature type="region of interest" description="Disordered" evidence="1">
    <location>
        <begin position="607"/>
        <end position="631"/>
    </location>
</feature>
<feature type="compositionally biased region" description="Polar residues" evidence="1">
    <location>
        <begin position="476"/>
        <end position="488"/>
    </location>
</feature>
<feature type="region of interest" description="Disordered" evidence="1">
    <location>
        <begin position="238"/>
        <end position="260"/>
    </location>
</feature>
<feature type="region of interest" description="Disordered" evidence="1">
    <location>
        <begin position="1"/>
        <end position="30"/>
    </location>
</feature>
<comment type="caution">
    <text evidence="2">The sequence shown here is derived from an EMBL/GenBank/DDBJ whole genome shotgun (WGS) entry which is preliminary data.</text>
</comment>
<feature type="region of interest" description="Disordered" evidence="1">
    <location>
        <begin position="359"/>
        <end position="555"/>
    </location>
</feature>
<organism evidence="2 3">
    <name type="scientific">Colletotrichum musicola</name>
    <dbReference type="NCBI Taxonomy" id="2175873"/>
    <lineage>
        <taxon>Eukaryota</taxon>
        <taxon>Fungi</taxon>
        <taxon>Dikarya</taxon>
        <taxon>Ascomycota</taxon>
        <taxon>Pezizomycotina</taxon>
        <taxon>Sordariomycetes</taxon>
        <taxon>Hypocreomycetidae</taxon>
        <taxon>Glomerellales</taxon>
        <taxon>Glomerellaceae</taxon>
        <taxon>Colletotrichum</taxon>
        <taxon>Colletotrichum orchidearum species complex</taxon>
    </lineage>
</organism>
<feature type="region of interest" description="Disordered" evidence="1">
    <location>
        <begin position="46"/>
        <end position="226"/>
    </location>
</feature>
<dbReference type="EMBL" id="WIGM01001297">
    <property type="protein sequence ID" value="KAF6802133.1"/>
    <property type="molecule type" value="Genomic_DNA"/>
</dbReference>
<dbReference type="Proteomes" id="UP000639643">
    <property type="component" value="Unassembled WGS sequence"/>
</dbReference>
<feature type="compositionally biased region" description="Basic and acidic residues" evidence="1">
    <location>
        <begin position="431"/>
        <end position="440"/>
    </location>
</feature>
<feature type="compositionally biased region" description="Basic residues" evidence="1">
    <location>
        <begin position="50"/>
        <end position="65"/>
    </location>
</feature>
<name>A0A8H6IX33_9PEZI</name>
<evidence type="ECO:0000313" key="3">
    <source>
        <dbReference type="Proteomes" id="UP000639643"/>
    </source>
</evidence>
<sequence>MDHIWDLWKDGDKTDKNKTPTPELQDKNALHSLPGVFVPTCGSGTVVFPKTHRAPSGRKHPRHAPPKQPATTVDCSLVSDGHPGNASWKPAASPAIRRPSKCQPADDNSPPSAVEAVVEAVTKGELPPKDPDQGKTATNPRLAADPRRTASAGFGTQDLARKGAGNTADKGGPDVQVYPVEPPPAGQPDALGLHQPSPDPEGLLLDGAEQEETSSPTPGQVKRRRHILRRVVRKVRSHMVKQPLEDPEGSTTTPHPTAQCRRGSCEYTLTDRQVQDIVEIICRELCNHSRQVDAEQVPDGKGPKMLGTSGEVHTGLVRKPSCLSTAIEPQAPGAADPTPTTIEPPPAIFTLGTLKTAHSGEEAAAAQSPATGEPNSGKSWDQAVDGEADHATGQAPRSSAPASAGGSPTSSAFPSSGLVSSLKAMLGSTKPTKEETKELEPPGNANADTSPARSDTPEVNETAQHSPTTERDDPLQASTTKPTLSSNDGGKIPDFHGFSIGSQLVSEVNQRKDSLRKNSLQQSTDGQNDTPPEFVSFPAPNQGLQRPPSGLDGQEQEIDNMFHLGIDARTGTSISVLKLPQVPPSPQITQKVLSQENVFDSSFSFNCPKRTRGESEDPAALHPVEEAGPSA</sequence>
<feature type="compositionally biased region" description="Low complexity" evidence="1">
    <location>
        <begin position="393"/>
        <end position="417"/>
    </location>
</feature>
<feature type="compositionally biased region" description="Polar residues" evidence="1">
    <location>
        <begin position="446"/>
        <end position="467"/>
    </location>
</feature>
<reference evidence="2" key="1">
    <citation type="journal article" date="2020" name="Phytopathology">
        <title>Genome Sequence Resources of Colletotrichum truncatum, C. plurivorum, C. musicola, and C. sojae: Four Species Pathogenic to Soybean (Glycine max).</title>
        <authorList>
            <person name="Rogerio F."/>
            <person name="Boufleur T.R."/>
            <person name="Ciampi-Guillardi M."/>
            <person name="Sukno S.A."/>
            <person name="Thon M.R."/>
            <person name="Massola Junior N.S."/>
            <person name="Baroncelli R."/>
        </authorList>
    </citation>
    <scope>NUCLEOTIDE SEQUENCE</scope>
    <source>
        <strain evidence="2">LFN0074</strain>
    </source>
</reference>
<evidence type="ECO:0000313" key="2">
    <source>
        <dbReference type="EMBL" id="KAF6802133.1"/>
    </source>
</evidence>